<dbReference type="PATRIC" id="fig|1619110.3.peg.109"/>
<keyword evidence="4" id="KW-0808">Transferase</keyword>
<dbReference type="AlphaFoldDB" id="A0A0G1HFI5"/>
<evidence type="ECO:0000256" key="5">
    <source>
        <dbReference type="ARBA" id="ARBA00022777"/>
    </source>
</evidence>
<comment type="caution">
    <text evidence="8">The sequence shown here is derived from an EMBL/GenBank/DDBJ whole genome shotgun (WGS) entry which is preliminary data.</text>
</comment>
<dbReference type="STRING" id="1619110.UW36_C0002G0027"/>
<evidence type="ECO:0000256" key="2">
    <source>
        <dbReference type="ARBA" id="ARBA00008142"/>
    </source>
</evidence>
<evidence type="ECO:0000313" key="8">
    <source>
        <dbReference type="EMBL" id="KKT45640.1"/>
    </source>
</evidence>
<dbReference type="SMART" id="SM00562">
    <property type="entry name" value="NDK"/>
    <property type="match status" value="1"/>
</dbReference>
<dbReference type="SUPFAM" id="SSF54919">
    <property type="entry name" value="Nucleoside diphosphate kinase, NDK"/>
    <property type="match status" value="1"/>
</dbReference>
<sequence>MIQKSLVLLKPDAVQRGIIGEIVHRFERAGLKIVGVKLAQVDEAFGAKHYKHTEDWKMKVGARNIEECARSGLSTWDCFGTDQPKEIAEVVDKRNAMFLSMGPVLAIVFEGPNAVAKIRSLVGPTFPDSAPPGTIRGDYGLDSSYSAMLRKRTTYNMIHASGSSEEAEEEVNLWFKSEEILTYRRVHEDLYNY</sequence>
<comment type="similarity">
    <text evidence="2 6">Belongs to the NDK family.</text>
</comment>
<evidence type="ECO:0000256" key="1">
    <source>
        <dbReference type="ARBA" id="ARBA00001946"/>
    </source>
</evidence>
<feature type="domain" description="Nucleoside diphosphate kinase-like" evidence="7">
    <location>
        <begin position="2"/>
        <end position="182"/>
    </location>
</feature>
<evidence type="ECO:0000259" key="7">
    <source>
        <dbReference type="SMART" id="SM00562"/>
    </source>
</evidence>
<comment type="caution">
    <text evidence="6">Lacks conserved residue(s) required for the propagation of feature annotation.</text>
</comment>
<name>A0A0G1HFI5_UNCKA</name>
<evidence type="ECO:0000313" key="9">
    <source>
        <dbReference type="Proteomes" id="UP000034128"/>
    </source>
</evidence>
<organism evidence="8 9">
    <name type="scientific">candidate division WWE3 bacterium GW2011_GWA2_44_16</name>
    <dbReference type="NCBI Taxonomy" id="1619110"/>
    <lineage>
        <taxon>Bacteria</taxon>
        <taxon>Katanobacteria</taxon>
    </lineage>
</organism>
<dbReference type="EC" id="2.7.4.6" evidence="3"/>
<evidence type="ECO:0000256" key="6">
    <source>
        <dbReference type="PROSITE-ProRule" id="PRU00706"/>
    </source>
</evidence>
<dbReference type="PROSITE" id="PS51374">
    <property type="entry name" value="NDPK_LIKE"/>
    <property type="match status" value="1"/>
</dbReference>
<keyword evidence="5 8" id="KW-0418">Kinase</keyword>
<evidence type="ECO:0000256" key="4">
    <source>
        <dbReference type="ARBA" id="ARBA00022679"/>
    </source>
</evidence>
<dbReference type="EMBL" id="LCIA01000002">
    <property type="protein sequence ID" value="KKT45640.1"/>
    <property type="molecule type" value="Genomic_DNA"/>
</dbReference>
<evidence type="ECO:0000256" key="3">
    <source>
        <dbReference type="ARBA" id="ARBA00012966"/>
    </source>
</evidence>
<dbReference type="Gene3D" id="3.30.70.141">
    <property type="entry name" value="Nucleoside diphosphate kinase-like domain"/>
    <property type="match status" value="1"/>
</dbReference>
<gene>
    <name evidence="8" type="ORF">UW36_C0002G0027</name>
</gene>
<protein>
    <recommendedName>
        <fullName evidence="3">nucleoside-diphosphate kinase</fullName>
        <ecNumber evidence="3">2.7.4.6</ecNumber>
    </recommendedName>
</protein>
<accession>A0A0G1HFI5</accession>
<proteinExistence type="inferred from homology"/>
<dbReference type="Pfam" id="PF00334">
    <property type="entry name" value="NDK"/>
    <property type="match status" value="2"/>
</dbReference>
<dbReference type="PANTHER" id="PTHR11349">
    <property type="entry name" value="NUCLEOSIDE DIPHOSPHATE KINASE"/>
    <property type="match status" value="1"/>
</dbReference>
<dbReference type="InterPro" id="IPR036850">
    <property type="entry name" value="NDK-like_dom_sf"/>
</dbReference>
<dbReference type="InterPro" id="IPR034907">
    <property type="entry name" value="NDK-like_dom"/>
</dbReference>
<dbReference type="GO" id="GO:0004550">
    <property type="term" value="F:nucleoside diphosphate kinase activity"/>
    <property type="evidence" value="ECO:0007669"/>
    <property type="project" value="UniProtKB-EC"/>
</dbReference>
<dbReference type="Proteomes" id="UP000034128">
    <property type="component" value="Unassembled WGS sequence"/>
</dbReference>
<reference evidence="8 9" key="1">
    <citation type="journal article" date="2015" name="Nature">
        <title>rRNA introns, odd ribosomes, and small enigmatic genomes across a large radiation of phyla.</title>
        <authorList>
            <person name="Brown C.T."/>
            <person name="Hug L.A."/>
            <person name="Thomas B.C."/>
            <person name="Sharon I."/>
            <person name="Castelle C.J."/>
            <person name="Singh A."/>
            <person name="Wilkins M.J."/>
            <person name="Williams K.H."/>
            <person name="Banfield J.F."/>
        </authorList>
    </citation>
    <scope>NUCLEOTIDE SEQUENCE [LARGE SCALE GENOMIC DNA]</scope>
</reference>
<comment type="cofactor">
    <cofactor evidence="1">
        <name>Mg(2+)</name>
        <dbReference type="ChEBI" id="CHEBI:18420"/>
    </cofactor>
</comment>